<sequence length="194" mass="20904">MKFITAAASLALASVVSAAPRWADWAPKSCPEAQCPDVECPVDTCLQQSDAEDIVNKFISVLNHPDVKASNATAQALIGDDFFEESDSINMLAGHPVGSVTFSGKQNYINGVLYAPSITDIETIKVMPAGCNNVLWYWQMIIGSKQIPVKGMNLFEIDDDGKIADMYVEFNNIAWGIDIGFTATNPGGKKLPTA</sequence>
<gene>
    <name evidence="3" type="ORF">A1O9_01096</name>
</gene>
<dbReference type="EMBL" id="AMGV01000001">
    <property type="protein sequence ID" value="KEF63120.1"/>
    <property type="molecule type" value="Genomic_DNA"/>
</dbReference>
<dbReference type="SUPFAM" id="SSF54427">
    <property type="entry name" value="NTF2-like"/>
    <property type="match status" value="1"/>
</dbReference>
<protein>
    <recommendedName>
        <fullName evidence="2">NTF2-like domain-containing protein</fullName>
    </recommendedName>
</protein>
<dbReference type="Proteomes" id="UP000027920">
    <property type="component" value="Unassembled WGS sequence"/>
</dbReference>
<dbReference type="GeneID" id="25276044"/>
<proteinExistence type="predicted"/>
<dbReference type="Pfam" id="PF26534">
    <property type="entry name" value="NTF2_7"/>
    <property type="match status" value="1"/>
</dbReference>
<name>A0A072Q5B0_9EURO</name>
<dbReference type="OrthoDB" id="5596743at2759"/>
<dbReference type="VEuPathDB" id="FungiDB:A1O9_01096"/>
<evidence type="ECO:0000313" key="3">
    <source>
        <dbReference type="EMBL" id="KEF63120.1"/>
    </source>
</evidence>
<comment type="caution">
    <text evidence="3">The sequence shown here is derived from an EMBL/GenBank/DDBJ whole genome shotgun (WGS) entry which is preliminary data.</text>
</comment>
<dbReference type="HOGENOM" id="CLU_096573_2_1_1"/>
<feature type="signal peptide" evidence="1">
    <location>
        <begin position="1"/>
        <end position="18"/>
    </location>
</feature>
<feature type="chain" id="PRO_5001681927" description="NTF2-like domain-containing protein" evidence="1">
    <location>
        <begin position="19"/>
        <end position="194"/>
    </location>
</feature>
<evidence type="ECO:0000313" key="4">
    <source>
        <dbReference type="Proteomes" id="UP000027920"/>
    </source>
</evidence>
<keyword evidence="4" id="KW-1185">Reference proteome</keyword>
<evidence type="ECO:0000259" key="2">
    <source>
        <dbReference type="Pfam" id="PF26534"/>
    </source>
</evidence>
<dbReference type="InterPro" id="IPR032710">
    <property type="entry name" value="NTF2-like_dom_sf"/>
</dbReference>
<keyword evidence="1" id="KW-0732">Signal</keyword>
<organism evidence="3 4">
    <name type="scientific">Exophiala aquamarina CBS 119918</name>
    <dbReference type="NCBI Taxonomy" id="1182545"/>
    <lineage>
        <taxon>Eukaryota</taxon>
        <taxon>Fungi</taxon>
        <taxon>Dikarya</taxon>
        <taxon>Ascomycota</taxon>
        <taxon>Pezizomycotina</taxon>
        <taxon>Eurotiomycetes</taxon>
        <taxon>Chaetothyriomycetidae</taxon>
        <taxon>Chaetothyriales</taxon>
        <taxon>Herpotrichiellaceae</taxon>
        <taxon>Exophiala</taxon>
    </lineage>
</organism>
<accession>A0A072Q5B0</accession>
<dbReference type="RefSeq" id="XP_013265710.1">
    <property type="nucleotide sequence ID" value="XM_013410256.1"/>
</dbReference>
<dbReference type="AlphaFoldDB" id="A0A072Q5B0"/>
<dbReference type="InterPro" id="IPR058645">
    <property type="entry name" value="NTF2-like_dom_7"/>
</dbReference>
<feature type="domain" description="NTF2-like" evidence="2">
    <location>
        <begin position="44"/>
        <end position="181"/>
    </location>
</feature>
<dbReference type="Gene3D" id="3.10.450.50">
    <property type="match status" value="1"/>
</dbReference>
<evidence type="ECO:0000256" key="1">
    <source>
        <dbReference type="SAM" id="SignalP"/>
    </source>
</evidence>
<reference evidence="3 4" key="1">
    <citation type="submission" date="2013-03" db="EMBL/GenBank/DDBJ databases">
        <title>The Genome Sequence of Exophiala aquamarina CBS 119918.</title>
        <authorList>
            <consortium name="The Broad Institute Genomics Platform"/>
            <person name="Cuomo C."/>
            <person name="de Hoog S."/>
            <person name="Gorbushina A."/>
            <person name="Walker B."/>
            <person name="Young S.K."/>
            <person name="Zeng Q."/>
            <person name="Gargeya S."/>
            <person name="Fitzgerald M."/>
            <person name="Haas B."/>
            <person name="Abouelleil A."/>
            <person name="Allen A.W."/>
            <person name="Alvarado L."/>
            <person name="Arachchi H.M."/>
            <person name="Berlin A.M."/>
            <person name="Chapman S.B."/>
            <person name="Gainer-Dewar J."/>
            <person name="Goldberg J."/>
            <person name="Griggs A."/>
            <person name="Gujja S."/>
            <person name="Hansen M."/>
            <person name="Howarth C."/>
            <person name="Imamovic A."/>
            <person name="Ireland A."/>
            <person name="Larimer J."/>
            <person name="McCowan C."/>
            <person name="Murphy C."/>
            <person name="Pearson M."/>
            <person name="Poon T.W."/>
            <person name="Priest M."/>
            <person name="Roberts A."/>
            <person name="Saif S."/>
            <person name="Shea T."/>
            <person name="Sisk P."/>
            <person name="Sykes S."/>
            <person name="Wortman J."/>
            <person name="Nusbaum C."/>
            <person name="Birren B."/>
        </authorList>
    </citation>
    <scope>NUCLEOTIDE SEQUENCE [LARGE SCALE GENOMIC DNA]</scope>
    <source>
        <strain evidence="3 4">CBS 119918</strain>
    </source>
</reference>